<evidence type="ECO:0000313" key="1">
    <source>
        <dbReference type="EMBL" id="TNN31639.1"/>
    </source>
</evidence>
<proteinExistence type="predicted"/>
<reference evidence="1 2" key="1">
    <citation type="submission" date="2019-03" db="EMBL/GenBank/DDBJ databases">
        <title>First draft genome of Liparis tanakae, snailfish: a comprehensive survey of snailfish specific genes.</title>
        <authorList>
            <person name="Kim W."/>
            <person name="Song I."/>
            <person name="Jeong J.-H."/>
            <person name="Kim D."/>
            <person name="Kim S."/>
            <person name="Ryu S."/>
            <person name="Song J.Y."/>
            <person name="Lee S.K."/>
        </authorList>
    </citation>
    <scope>NUCLEOTIDE SEQUENCE [LARGE SCALE GENOMIC DNA]</scope>
    <source>
        <tissue evidence="1">Muscle</tissue>
    </source>
</reference>
<protein>
    <submittedName>
        <fullName evidence="1">Uncharacterized protein</fullName>
    </submittedName>
</protein>
<evidence type="ECO:0000313" key="2">
    <source>
        <dbReference type="Proteomes" id="UP000314294"/>
    </source>
</evidence>
<gene>
    <name evidence="1" type="ORF">EYF80_058203</name>
</gene>
<organism evidence="1 2">
    <name type="scientific">Liparis tanakae</name>
    <name type="common">Tanaka's snailfish</name>
    <dbReference type="NCBI Taxonomy" id="230148"/>
    <lineage>
        <taxon>Eukaryota</taxon>
        <taxon>Metazoa</taxon>
        <taxon>Chordata</taxon>
        <taxon>Craniata</taxon>
        <taxon>Vertebrata</taxon>
        <taxon>Euteleostomi</taxon>
        <taxon>Actinopterygii</taxon>
        <taxon>Neopterygii</taxon>
        <taxon>Teleostei</taxon>
        <taxon>Neoteleostei</taxon>
        <taxon>Acanthomorphata</taxon>
        <taxon>Eupercaria</taxon>
        <taxon>Perciformes</taxon>
        <taxon>Cottioidei</taxon>
        <taxon>Cottales</taxon>
        <taxon>Liparidae</taxon>
        <taxon>Liparis</taxon>
    </lineage>
</organism>
<keyword evidence="2" id="KW-1185">Reference proteome</keyword>
<dbReference type="AlphaFoldDB" id="A0A4Z2ES49"/>
<accession>A0A4Z2ES49</accession>
<dbReference type="Proteomes" id="UP000314294">
    <property type="component" value="Unassembled WGS sequence"/>
</dbReference>
<sequence>MVVFQVRDVDSGPTHGGTCVTGTCDSGGSPVRGSLCDGRGGRDSSVEQSAALGSAGPLVQAQLPGLAEGLDPVGLDGLSHHAALDTQTQPLVIITNTTRGAPESREQHTAPADS</sequence>
<dbReference type="EMBL" id="SRLO01003274">
    <property type="protein sequence ID" value="TNN31639.1"/>
    <property type="molecule type" value="Genomic_DNA"/>
</dbReference>
<comment type="caution">
    <text evidence="1">The sequence shown here is derived from an EMBL/GenBank/DDBJ whole genome shotgun (WGS) entry which is preliminary data.</text>
</comment>
<name>A0A4Z2ES49_9TELE</name>